<dbReference type="PIRSF" id="PIRSF000654">
    <property type="entry name" value="Integrin-linked_kinase"/>
    <property type="match status" value="1"/>
</dbReference>
<dbReference type="PANTHER" id="PTHR48010">
    <property type="entry name" value="OS05G0588300 PROTEIN"/>
    <property type="match status" value="1"/>
</dbReference>
<dbReference type="InterPro" id="IPR000719">
    <property type="entry name" value="Prot_kinase_dom"/>
</dbReference>
<dbReference type="InterPro" id="IPR011009">
    <property type="entry name" value="Kinase-like_dom_sf"/>
</dbReference>
<evidence type="ECO:0000259" key="1">
    <source>
        <dbReference type="PROSITE" id="PS50011"/>
    </source>
</evidence>
<evidence type="ECO:0000313" key="3">
    <source>
        <dbReference type="Proteomes" id="UP001152523"/>
    </source>
</evidence>
<name>A0AAV0G8S3_9ASTE</name>
<protein>
    <recommendedName>
        <fullName evidence="1">Protein kinase domain-containing protein</fullName>
    </recommendedName>
</protein>
<dbReference type="InterPro" id="IPR001245">
    <property type="entry name" value="Ser-Thr/Tyr_kinase_cat_dom"/>
</dbReference>
<feature type="domain" description="Protein kinase" evidence="1">
    <location>
        <begin position="1"/>
        <end position="264"/>
    </location>
</feature>
<reference evidence="2" key="1">
    <citation type="submission" date="2022-07" db="EMBL/GenBank/DDBJ databases">
        <authorList>
            <person name="Macas J."/>
            <person name="Novak P."/>
            <person name="Neumann P."/>
        </authorList>
    </citation>
    <scope>NUCLEOTIDE SEQUENCE</scope>
</reference>
<proteinExistence type="predicted"/>
<dbReference type="Gene3D" id="3.30.200.20">
    <property type="entry name" value="Phosphorylase Kinase, domain 1"/>
    <property type="match status" value="1"/>
</dbReference>
<gene>
    <name evidence="2" type="ORF">CEPIT_LOCUS41094</name>
</gene>
<dbReference type="AlphaFoldDB" id="A0AAV0G8S3"/>
<dbReference type="GO" id="GO:0005524">
    <property type="term" value="F:ATP binding"/>
    <property type="evidence" value="ECO:0007669"/>
    <property type="project" value="InterPro"/>
</dbReference>
<dbReference type="Pfam" id="PF07714">
    <property type="entry name" value="PK_Tyr_Ser-Thr"/>
    <property type="match status" value="1"/>
</dbReference>
<dbReference type="InterPro" id="IPR050994">
    <property type="entry name" value="At_inactive_RLKs"/>
</dbReference>
<organism evidence="2 3">
    <name type="scientific">Cuscuta epithymum</name>
    <dbReference type="NCBI Taxonomy" id="186058"/>
    <lineage>
        <taxon>Eukaryota</taxon>
        <taxon>Viridiplantae</taxon>
        <taxon>Streptophyta</taxon>
        <taxon>Embryophyta</taxon>
        <taxon>Tracheophyta</taxon>
        <taxon>Spermatophyta</taxon>
        <taxon>Magnoliopsida</taxon>
        <taxon>eudicotyledons</taxon>
        <taxon>Gunneridae</taxon>
        <taxon>Pentapetalae</taxon>
        <taxon>asterids</taxon>
        <taxon>lamiids</taxon>
        <taxon>Solanales</taxon>
        <taxon>Convolvulaceae</taxon>
        <taxon>Cuscuteae</taxon>
        <taxon>Cuscuta</taxon>
        <taxon>Cuscuta subgen. Cuscuta</taxon>
    </lineage>
</organism>
<dbReference type="SUPFAM" id="SSF56112">
    <property type="entry name" value="Protein kinase-like (PK-like)"/>
    <property type="match status" value="1"/>
</dbReference>
<dbReference type="PANTHER" id="PTHR48010:SF76">
    <property type="entry name" value="INACTIVE RECEPTOR KINASE RLK902-RELATED"/>
    <property type="match status" value="1"/>
</dbReference>
<dbReference type="EMBL" id="CAMAPF010001057">
    <property type="protein sequence ID" value="CAH9143978.1"/>
    <property type="molecule type" value="Genomic_DNA"/>
</dbReference>
<evidence type="ECO:0000313" key="2">
    <source>
        <dbReference type="EMBL" id="CAH9143978.1"/>
    </source>
</evidence>
<accession>A0AAV0G8S3</accession>
<comment type="caution">
    <text evidence="2">The sequence shown here is derived from an EMBL/GenBank/DDBJ whole genome shotgun (WGS) entry which is preliminary data.</text>
</comment>
<dbReference type="Proteomes" id="UP001152523">
    <property type="component" value="Unassembled WGS sequence"/>
</dbReference>
<sequence>MGTIVAVKRLKDVMIPEAEFREKIRVVGDMNHQHLVPLKAYYYSREEKLLVYDYMPMGSLSALLHGKGAGRTSLNWEMRSGIALGVARGIEYLHTQGPKVSHGNIKSSNVLLNKSYEPKISDFGISDVVGPSSSFPVRVASYQAPEVTDPRRASQKADVYSFGILLLELLTGKAPKNTLLNEEEEGVDLPRWVRSVGKEEWTSEVFDVELLRSKNVEEDMVGLLQLGVDCAGQHPENRPLVTEVVIRIEEICGSSLTNRKHSEVVIETE</sequence>
<dbReference type="Gene3D" id="1.10.510.10">
    <property type="entry name" value="Transferase(Phosphotransferase) domain 1"/>
    <property type="match status" value="1"/>
</dbReference>
<dbReference type="GO" id="GO:0004672">
    <property type="term" value="F:protein kinase activity"/>
    <property type="evidence" value="ECO:0007669"/>
    <property type="project" value="InterPro"/>
</dbReference>
<dbReference type="PROSITE" id="PS50011">
    <property type="entry name" value="PROTEIN_KINASE_DOM"/>
    <property type="match status" value="1"/>
</dbReference>
<dbReference type="FunFam" id="1.10.510.10:FF:000095">
    <property type="entry name" value="protein STRUBBELIG-RECEPTOR FAMILY 8"/>
    <property type="match status" value="1"/>
</dbReference>
<keyword evidence="3" id="KW-1185">Reference proteome</keyword>